<sequence>MTFTKKSANLTPIADAVFTVVAKAKEDKRINGEENVIDATIGTLCDNDGNLVALKSVFDHYDAIDHRVKASYAASFDGNPNFRKDVYEWVTQGNNLMLAHNVVATPGGSGAVSSTFTSILDEGETVIIPNISWGSYRLMATENNLKIAEYELFDDENHFNIDSIKETIQEVMKTQERILLLINDPCENPTGYTMSHKEWKEVIDFVNEVSKTHPIVLLDDIAYIDYAYNTDTSRKYMDIWNGLSENAMVIVSFSCSKTMTSYGLRCGAAVILAQKEEPVTEMKTVLEKKARATWSNIPNAAMENFSWVVNENKEEFLKEKQFYIDLMKERSSIFLTEAHQVGLAHYPFREGFFVTLKIYDNDLCKKVHEAFLENHIYTVKVNHGIRVGLCSLPSHKIYGLAKRMKEIEDTILK</sequence>
<dbReference type="RefSeq" id="WP_118764489.1">
    <property type="nucleotide sequence ID" value="NZ_CABJCF010000001.1"/>
</dbReference>
<evidence type="ECO:0000256" key="4">
    <source>
        <dbReference type="ARBA" id="ARBA00022679"/>
    </source>
</evidence>
<evidence type="ECO:0000259" key="6">
    <source>
        <dbReference type="Pfam" id="PF00155"/>
    </source>
</evidence>
<dbReference type="InterPro" id="IPR015421">
    <property type="entry name" value="PyrdxlP-dep_Trfase_major"/>
</dbReference>
<evidence type="ECO:0000313" key="8">
    <source>
        <dbReference type="Proteomes" id="UP000284731"/>
    </source>
</evidence>
<organism evidence="7 8">
    <name type="scientific">Solobacterium moorei</name>
    <dbReference type="NCBI Taxonomy" id="102148"/>
    <lineage>
        <taxon>Bacteria</taxon>
        <taxon>Bacillati</taxon>
        <taxon>Bacillota</taxon>
        <taxon>Erysipelotrichia</taxon>
        <taxon>Erysipelotrichales</taxon>
        <taxon>Erysipelotrichaceae</taxon>
        <taxon>Solobacterium</taxon>
    </lineage>
</organism>
<dbReference type="PANTHER" id="PTHR46383">
    <property type="entry name" value="ASPARTATE AMINOTRANSFERASE"/>
    <property type="match status" value="1"/>
</dbReference>
<dbReference type="SUPFAM" id="SSF53383">
    <property type="entry name" value="PLP-dependent transferases"/>
    <property type="match status" value="1"/>
</dbReference>
<dbReference type="Proteomes" id="UP000284731">
    <property type="component" value="Unassembled WGS sequence"/>
</dbReference>
<evidence type="ECO:0000256" key="2">
    <source>
        <dbReference type="ARBA" id="ARBA00007441"/>
    </source>
</evidence>
<dbReference type="CDD" id="cd00609">
    <property type="entry name" value="AAT_like"/>
    <property type="match status" value="1"/>
</dbReference>
<reference evidence="7 8" key="1">
    <citation type="submission" date="2018-08" db="EMBL/GenBank/DDBJ databases">
        <title>A genome reference for cultivated species of the human gut microbiota.</title>
        <authorList>
            <person name="Zou Y."/>
            <person name="Xue W."/>
            <person name="Luo G."/>
        </authorList>
    </citation>
    <scope>NUCLEOTIDE SEQUENCE [LARGE SCALE GENOMIC DNA]</scope>
    <source>
        <strain evidence="7 8">AF18-46</strain>
    </source>
</reference>
<comment type="cofactor">
    <cofactor evidence="1">
        <name>pyridoxal 5'-phosphate</name>
        <dbReference type="ChEBI" id="CHEBI:597326"/>
    </cofactor>
</comment>
<dbReference type="InterPro" id="IPR004839">
    <property type="entry name" value="Aminotransferase_I/II_large"/>
</dbReference>
<dbReference type="InterPro" id="IPR050596">
    <property type="entry name" value="AspAT/PAT-like"/>
</dbReference>
<gene>
    <name evidence="7" type="ORF">DWX20_03475</name>
</gene>
<keyword evidence="4 7" id="KW-0808">Transferase</keyword>
<evidence type="ECO:0000256" key="3">
    <source>
        <dbReference type="ARBA" id="ARBA00022576"/>
    </source>
</evidence>
<evidence type="ECO:0000256" key="1">
    <source>
        <dbReference type="ARBA" id="ARBA00001933"/>
    </source>
</evidence>
<dbReference type="GO" id="GO:0006520">
    <property type="term" value="P:amino acid metabolic process"/>
    <property type="evidence" value="ECO:0007669"/>
    <property type="project" value="InterPro"/>
</dbReference>
<keyword evidence="5" id="KW-0663">Pyridoxal phosphate</keyword>
<dbReference type="PANTHER" id="PTHR46383:SF1">
    <property type="entry name" value="ASPARTATE AMINOTRANSFERASE"/>
    <property type="match status" value="1"/>
</dbReference>
<comment type="caution">
    <text evidence="7">The sequence shown here is derived from an EMBL/GenBank/DDBJ whole genome shotgun (WGS) entry which is preliminary data.</text>
</comment>
<dbReference type="InterPro" id="IPR015424">
    <property type="entry name" value="PyrdxlP-dep_Trfase"/>
</dbReference>
<accession>A0A412PIX4</accession>
<feature type="domain" description="Aminotransferase class I/classII large" evidence="6">
    <location>
        <begin position="73"/>
        <end position="387"/>
    </location>
</feature>
<name>A0A412PIX4_9FIRM</name>
<dbReference type="GO" id="GO:0030170">
    <property type="term" value="F:pyridoxal phosphate binding"/>
    <property type="evidence" value="ECO:0007669"/>
    <property type="project" value="InterPro"/>
</dbReference>
<dbReference type="Gene3D" id="3.40.640.10">
    <property type="entry name" value="Type I PLP-dependent aspartate aminotransferase-like (Major domain)"/>
    <property type="match status" value="1"/>
</dbReference>
<protein>
    <submittedName>
        <fullName evidence="7">Aminotransferase class I/II-fold pyridoxal phosphate-dependent enzyme</fullName>
    </submittedName>
</protein>
<comment type="similarity">
    <text evidence="2">Belongs to the class-I pyridoxal-phosphate-dependent aminotransferase family.</text>
</comment>
<evidence type="ECO:0000313" key="7">
    <source>
        <dbReference type="EMBL" id="RGT58114.1"/>
    </source>
</evidence>
<dbReference type="Pfam" id="PF00155">
    <property type="entry name" value="Aminotran_1_2"/>
    <property type="match status" value="1"/>
</dbReference>
<proteinExistence type="inferred from homology"/>
<dbReference type="Gene3D" id="3.90.1150.10">
    <property type="entry name" value="Aspartate Aminotransferase, domain 1"/>
    <property type="match status" value="1"/>
</dbReference>
<dbReference type="AlphaFoldDB" id="A0A412PIX4"/>
<dbReference type="EMBL" id="QRWX01000001">
    <property type="protein sequence ID" value="RGT58114.1"/>
    <property type="molecule type" value="Genomic_DNA"/>
</dbReference>
<evidence type="ECO:0000256" key="5">
    <source>
        <dbReference type="ARBA" id="ARBA00022898"/>
    </source>
</evidence>
<keyword evidence="3 7" id="KW-0032">Aminotransferase</keyword>
<dbReference type="InterPro" id="IPR015422">
    <property type="entry name" value="PyrdxlP-dep_Trfase_small"/>
</dbReference>
<dbReference type="GO" id="GO:0008483">
    <property type="term" value="F:transaminase activity"/>
    <property type="evidence" value="ECO:0007669"/>
    <property type="project" value="UniProtKB-KW"/>
</dbReference>